<evidence type="ECO:0000313" key="5">
    <source>
        <dbReference type="EMBL" id="CDN31355.1"/>
    </source>
</evidence>
<dbReference type="PRINTS" id="PR01657">
    <property type="entry name" value="MCMFAMILY"/>
</dbReference>
<dbReference type="InterPro" id="IPR014721">
    <property type="entry name" value="Ribsml_uS5_D2-typ_fold_subgr"/>
</dbReference>
<dbReference type="Pfam" id="PF13541">
    <property type="entry name" value="ChlI"/>
    <property type="match status" value="1"/>
</dbReference>
<evidence type="ECO:0000259" key="4">
    <source>
        <dbReference type="SMART" id="SM00382"/>
    </source>
</evidence>
<reference evidence="5 6" key="1">
    <citation type="journal article" date="2015" name="Genome Announc.">
        <title>Complete Genome Sequence of the Novel Leech Symbiont Mucinivorans hirudinis M3T.</title>
        <authorList>
            <person name="Nelson M.C."/>
            <person name="Bomar L."/>
            <person name="Graf J."/>
        </authorList>
    </citation>
    <scope>NUCLEOTIDE SEQUENCE [LARGE SCALE GENOMIC DNA]</scope>
    <source>
        <strain evidence="6">M3</strain>
    </source>
</reference>
<dbReference type="SMART" id="SM00382">
    <property type="entry name" value="AAA"/>
    <property type="match status" value="1"/>
</dbReference>
<dbReference type="KEGG" id="rbc:BN938_1262"/>
<keyword evidence="2" id="KW-0547">Nucleotide-binding</keyword>
<proteinExistence type="inferred from homology"/>
<dbReference type="Gene3D" id="3.40.50.300">
    <property type="entry name" value="P-loop containing nucleotide triphosphate hydrolases"/>
    <property type="match status" value="1"/>
</dbReference>
<dbReference type="InterPro" id="IPR000523">
    <property type="entry name" value="Mg_chelatse_chII-like_cat_dom"/>
</dbReference>
<dbReference type="InterPro" id="IPR045006">
    <property type="entry name" value="CHLI-like"/>
</dbReference>
<evidence type="ECO:0000256" key="1">
    <source>
        <dbReference type="ARBA" id="ARBA00006354"/>
    </source>
</evidence>
<dbReference type="InterPro" id="IPR001208">
    <property type="entry name" value="MCM_dom"/>
</dbReference>
<dbReference type="eggNOG" id="COG0606">
    <property type="taxonomic scope" value="Bacteria"/>
</dbReference>
<name>A0A060R7S4_9BACT</name>
<dbReference type="InterPro" id="IPR004482">
    <property type="entry name" value="Mg_chelat-rel"/>
</dbReference>
<dbReference type="CDD" id="cd00009">
    <property type="entry name" value="AAA"/>
    <property type="match status" value="1"/>
</dbReference>
<protein>
    <submittedName>
        <fullName evidence="5">MG(2+) chelatase family protein / ComM-related protein</fullName>
    </submittedName>
</protein>
<dbReference type="STRING" id="1433126.BN938_1262"/>
<organism evidence="5 6">
    <name type="scientific">Mucinivorans hirudinis</name>
    <dbReference type="NCBI Taxonomy" id="1433126"/>
    <lineage>
        <taxon>Bacteria</taxon>
        <taxon>Pseudomonadati</taxon>
        <taxon>Bacteroidota</taxon>
        <taxon>Bacteroidia</taxon>
        <taxon>Bacteroidales</taxon>
        <taxon>Rikenellaceae</taxon>
        <taxon>Mucinivorans</taxon>
    </lineage>
</organism>
<dbReference type="AlphaFoldDB" id="A0A060R7S4"/>
<dbReference type="PATRIC" id="fig|1433126.3.peg.1253"/>
<dbReference type="SUPFAM" id="SSF52540">
    <property type="entry name" value="P-loop containing nucleoside triphosphate hydrolases"/>
    <property type="match status" value="1"/>
</dbReference>
<dbReference type="InterPro" id="IPR027417">
    <property type="entry name" value="P-loop_NTPase"/>
</dbReference>
<dbReference type="InterPro" id="IPR025158">
    <property type="entry name" value="Mg_chelat-rel_C"/>
</dbReference>
<dbReference type="InterPro" id="IPR003593">
    <property type="entry name" value="AAA+_ATPase"/>
</dbReference>
<dbReference type="InterPro" id="IPR020568">
    <property type="entry name" value="Ribosomal_Su5_D2-typ_SF"/>
</dbReference>
<dbReference type="GO" id="GO:0003677">
    <property type="term" value="F:DNA binding"/>
    <property type="evidence" value="ECO:0007669"/>
    <property type="project" value="InterPro"/>
</dbReference>
<feature type="domain" description="AAA+ ATPase" evidence="4">
    <location>
        <begin position="213"/>
        <end position="396"/>
    </location>
</feature>
<dbReference type="OrthoDB" id="9813147at2"/>
<dbReference type="SUPFAM" id="SSF54211">
    <property type="entry name" value="Ribosomal protein S5 domain 2-like"/>
    <property type="match status" value="1"/>
</dbReference>
<sequence>MFVKTFCSTVSGIDARTITVEVNCSVGVNTYIVGLPEQAVKESQQRIISAFDNNGLRMPGRKIVVNLAPADLRKEGSHYDLPIAVGILAASSQIKADNIGKYIILGELSLDGSISPIKGALPIAVAALKDGFEGVILPRANAREAAVVHKLKVYGVENIRDVIEILNEESAIEPTVVNTREEYYANLENFDFDFIDVKGQASVKRALEIAAAGGHNVLMIGSPGSGKSMLAKRMPTIMPPMTLAEALEATKIHSVAGKIGTQGGLLTARPFRAPHHIISDVALVGGGSSPMPGEISLAHNGILFLDELPEFNRHVLEVMRQPLEERQITIARSRYKVDYPANFMLIAAMNPCPCGYSTHPDKECTCSAAQIMRYMGKISGPLLDRIDIHIEVQPVAIDSMAAKRSGETSADVRARVIAARELQTARFGAENSTFSNSMMTPDELENHCRLDSATLHLLKTAMSRMGLSARAYDKILKVARTIADLAAADNIAENHVAEAISYRNLDREGWLWK</sequence>
<dbReference type="EMBL" id="HG934468">
    <property type="protein sequence ID" value="CDN31355.1"/>
    <property type="molecule type" value="Genomic_DNA"/>
</dbReference>
<dbReference type="InterPro" id="IPR025943">
    <property type="entry name" value="Sigma_54_int_dom_ATP-bd_2"/>
</dbReference>
<dbReference type="PANTHER" id="PTHR32039:SF7">
    <property type="entry name" value="COMPETENCE PROTEIN COMM"/>
    <property type="match status" value="1"/>
</dbReference>
<dbReference type="NCBIfam" id="TIGR00368">
    <property type="entry name" value="YifB family Mg chelatase-like AAA ATPase"/>
    <property type="match status" value="1"/>
</dbReference>
<keyword evidence="3" id="KW-0067">ATP-binding</keyword>
<evidence type="ECO:0000256" key="2">
    <source>
        <dbReference type="ARBA" id="ARBA00022741"/>
    </source>
</evidence>
<dbReference type="PANTHER" id="PTHR32039">
    <property type="entry name" value="MAGNESIUM-CHELATASE SUBUNIT CHLI"/>
    <property type="match status" value="1"/>
</dbReference>
<dbReference type="HOGENOM" id="CLU_026145_1_1_10"/>
<comment type="similarity">
    <text evidence="1">Belongs to the Mg-chelatase subunits D/I family. ComM subfamily.</text>
</comment>
<evidence type="ECO:0000313" key="6">
    <source>
        <dbReference type="Proteomes" id="UP000027616"/>
    </source>
</evidence>
<dbReference type="PROSITE" id="PS00676">
    <property type="entry name" value="SIGMA54_INTERACT_2"/>
    <property type="match status" value="1"/>
</dbReference>
<dbReference type="Pfam" id="PF01078">
    <property type="entry name" value="Mg_chelatase"/>
    <property type="match status" value="1"/>
</dbReference>
<keyword evidence="6" id="KW-1185">Reference proteome</keyword>
<dbReference type="Pfam" id="PF13335">
    <property type="entry name" value="Mg_chelatase_C"/>
    <property type="match status" value="1"/>
</dbReference>
<gene>
    <name evidence="5" type="ORF">BN938_1262</name>
</gene>
<dbReference type="Proteomes" id="UP000027616">
    <property type="component" value="Chromosome I"/>
</dbReference>
<dbReference type="GO" id="GO:0005524">
    <property type="term" value="F:ATP binding"/>
    <property type="evidence" value="ECO:0007669"/>
    <property type="project" value="UniProtKB-KW"/>
</dbReference>
<dbReference type="Gene3D" id="3.30.230.10">
    <property type="match status" value="1"/>
</dbReference>
<accession>A0A060R7S4</accession>
<evidence type="ECO:0000256" key="3">
    <source>
        <dbReference type="ARBA" id="ARBA00022840"/>
    </source>
</evidence>